<dbReference type="AlphaFoldDB" id="X0WJN9"/>
<gene>
    <name evidence="1" type="ORF">S01H1_59079</name>
</gene>
<protein>
    <submittedName>
        <fullName evidence="1">Uncharacterized protein</fullName>
    </submittedName>
</protein>
<comment type="caution">
    <text evidence="1">The sequence shown here is derived from an EMBL/GenBank/DDBJ whole genome shotgun (WGS) entry which is preliminary data.</text>
</comment>
<evidence type="ECO:0000313" key="1">
    <source>
        <dbReference type="EMBL" id="GAG24723.1"/>
    </source>
</evidence>
<name>X0WJN9_9ZZZZ</name>
<reference evidence="1" key="1">
    <citation type="journal article" date="2014" name="Front. Microbiol.">
        <title>High frequency of phylogenetically diverse reductive dehalogenase-homologous genes in deep subseafloor sedimentary metagenomes.</title>
        <authorList>
            <person name="Kawai M."/>
            <person name="Futagami T."/>
            <person name="Toyoda A."/>
            <person name="Takaki Y."/>
            <person name="Nishi S."/>
            <person name="Hori S."/>
            <person name="Arai W."/>
            <person name="Tsubouchi T."/>
            <person name="Morono Y."/>
            <person name="Uchiyama I."/>
            <person name="Ito T."/>
            <person name="Fujiyama A."/>
            <person name="Inagaki F."/>
            <person name="Takami H."/>
        </authorList>
    </citation>
    <scope>NUCLEOTIDE SEQUENCE</scope>
    <source>
        <strain evidence="1">Expedition CK06-06</strain>
    </source>
</reference>
<sequence length="31" mass="3735">FERQPIVDLVFQFRVGIDMKPLLEQQAFIEQ</sequence>
<organism evidence="1">
    <name type="scientific">marine sediment metagenome</name>
    <dbReference type="NCBI Taxonomy" id="412755"/>
    <lineage>
        <taxon>unclassified sequences</taxon>
        <taxon>metagenomes</taxon>
        <taxon>ecological metagenomes</taxon>
    </lineage>
</organism>
<dbReference type="EMBL" id="BARS01038622">
    <property type="protein sequence ID" value="GAG24723.1"/>
    <property type="molecule type" value="Genomic_DNA"/>
</dbReference>
<feature type="non-terminal residue" evidence="1">
    <location>
        <position position="1"/>
    </location>
</feature>
<proteinExistence type="predicted"/>
<accession>X0WJN9</accession>